<dbReference type="KEGG" id="bhc:JFL75_03595"/>
<dbReference type="RefSeq" id="WP_215627314.1">
    <property type="nucleotide sequence ID" value="NZ_CP067089.2"/>
</dbReference>
<dbReference type="EMBL" id="CP067089">
    <property type="protein sequence ID" value="QQO10010.1"/>
    <property type="molecule type" value="Genomic_DNA"/>
</dbReference>
<sequence length="243" mass="26058">MKQAVFGLIIVVCFLSGCASMGKPKDMSGYAPVGIVAVTSNYDILWVGEQARSSSKGVETVRNTLGLSADKEDVYNSDAENLINEAETILRSLLSHSGIGEFADKNTVINSRSYQNAELDSRAVKNNDTAAEGYKLINSGDKQLAADLAAETGIGSSMFVRFNFSKDLSSGIGKTGTMRAIVTMAVTIISADGKTVYKKSGDYTSRAKISVSGGAYDNDELMDLFYATISDACYDFTDQFTQQ</sequence>
<evidence type="ECO:0000313" key="2">
    <source>
        <dbReference type="Proteomes" id="UP000595917"/>
    </source>
</evidence>
<gene>
    <name evidence="1" type="ORF">JFL75_03595</name>
</gene>
<evidence type="ECO:0000313" key="1">
    <source>
        <dbReference type="EMBL" id="QQO10010.1"/>
    </source>
</evidence>
<reference evidence="1" key="1">
    <citation type="submission" date="2021-01" db="EMBL/GenBank/DDBJ databases">
        <title>Description of Breznakiella homolactica.</title>
        <authorList>
            <person name="Song Y."/>
            <person name="Brune A."/>
        </authorList>
    </citation>
    <scope>NUCLEOTIDE SEQUENCE</scope>
    <source>
        <strain evidence="1">RmG30</strain>
    </source>
</reference>
<proteinExistence type="predicted"/>
<dbReference type="Proteomes" id="UP000595917">
    <property type="component" value="Chromosome"/>
</dbReference>
<organism evidence="1 2">
    <name type="scientific">Breznakiella homolactica</name>
    <dbReference type="NCBI Taxonomy" id="2798577"/>
    <lineage>
        <taxon>Bacteria</taxon>
        <taxon>Pseudomonadati</taxon>
        <taxon>Spirochaetota</taxon>
        <taxon>Spirochaetia</taxon>
        <taxon>Spirochaetales</taxon>
        <taxon>Breznakiellaceae</taxon>
        <taxon>Breznakiella</taxon>
    </lineage>
</organism>
<accession>A0A7T8BBG7</accession>
<dbReference type="AlphaFoldDB" id="A0A7T8BBG7"/>
<name>A0A7T8BBG7_9SPIR</name>
<protein>
    <submittedName>
        <fullName evidence="1">Uncharacterized protein</fullName>
    </submittedName>
</protein>
<keyword evidence="2" id="KW-1185">Reference proteome</keyword>
<dbReference type="PROSITE" id="PS51257">
    <property type="entry name" value="PROKAR_LIPOPROTEIN"/>
    <property type="match status" value="1"/>
</dbReference>